<gene>
    <name evidence="1" type="ORF">TUBRATIS_18620</name>
</gene>
<comment type="caution">
    <text evidence="1">The sequence shown here is derived from an EMBL/GenBank/DDBJ whole genome shotgun (WGS) entry which is preliminary data.</text>
</comment>
<name>A0A437AKT0_9MICR</name>
<dbReference type="VEuPathDB" id="MicrosporidiaDB:TUBRATIS_18620"/>
<keyword evidence="2" id="KW-1185">Reference proteome</keyword>
<dbReference type="Proteomes" id="UP000282876">
    <property type="component" value="Unassembled WGS sequence"/>
</dbReference>
<evidence type="ECO:0000313" key="2">
    <source>
        <dbReference type="Proteomes" id="UP000282876"/>
    </source>
</evidence>
<sequence>MFKLIFYIIFIFSSKRKSSNEINSNSTAKSAKFSEELNFKNLNRNVCETKQQQNFDLTSLNHLNMSGFEHTDYLSSREVLCNAETEHQSDEIDWILDFINENTEREKKSIINNCEFAQTTTKEDDSKKKNEIEVDSAKIFTALPKDLIKNSKKLRATLLKLLKVQKRQ</sequence>
<organism evidence="1 2">
    <name type="scientific">Tubulinosema ratisbonensis</name>
    <dbReference type="NCBI Taxonomy" id="291195"/>
    <lineage>
        <taxon>Eukaryota</taxon>
        <taxon>Fungi</taxon>
        <taxon>Fungi incertae sedis</taxon>
        <taxon>Microsporidia</taxon>
        <taxon>Tubulinosematoidea</taxon>
        <taxon>Tubulinosematidae</taxon>
        <taxon>Tubulinosema</taxon>
    </lineage>
</organism>
<proteinExistence type="predicted"/>
<dbReference type="AlphaFoldDB" id="A0A437AKT0"/>
<evidence type="ECO:0000313" key="1">
    <source>
        <dbReference type="EMBL" id="RVD91687.1"/>
    </source>
</evidence>
<protein>
    <submittedName>
        <fullName evidence="1">Uncharacterized protein</fullName>
    </submittedName>
</protein>
<accession>A0A437AKT0</accession>
<reference evidence="1 2" key="1">
    <citation type="submission" date="2018-10" db="EMBL/GenBank/DDBJ databases">
        <title>Draft genome sequence of the microsporidian Tubulinosema ratisbonensis.</title>
        <authorList>
            <person name="Polonais V."/>
            <person name="Peyretaillade E."/>
            <person name="Niehus S."/>
            <person name="Wawrzyniak I."/>
            <person name="Franchet A."/>
            <person name="Gaspin C."/>
            <person name="Reichstadt M."/>
            <person name="Belser C."/>
            <person name="Labadie K."/>
            <person name="Delbac F."/>
            <person name="Ferrandon D."/>
        </authorList>
    </citation>
    <scope>NUCLEOTIDE SEQUENCE [LARGE SCALE GENOMIC DNA]</scope>
    <source>
        <strain evidence="1 2">Franzen</strain>
    </source>
</reference>
<dbReference type="EMBL" id="RCSS01000445">
    <property type="protein sequence ID" value="RVD91687.1"/>
    <property type="molecule type" value="Genomic_DNA"/>
</dbReference>